<sequence>MYRKFVIETFGYIVNVKKDKQPTFTCAGVLAFTPFPDDGEIIDINVNADLTKGILIGKGYVYCFPTPGGINHRATSSSVTLQTIGAIPNNQNILKVTWLSSTAT</sequence>
<organism evidence="1 2">
    <name type="scientific">Panagrolaimus davidi</name>
    <dbReference type="NCBI Taxonomy" id="227884"/>
    <lineage>
        <taxon>Eukaryota</taxon>
        <taxon>Metazoa</taxon>
        <taxon>Ecdysozoa</taxon>
        <taxon>Nematoda</taxon>
        <taxon>Chromadorea</taxon>
        <taxon>Rhabditida</taxon>
        <taxon>Tylenchina</taxon>
        <taxon>Panagrolaimomorpha</taxon>
        <taxon>Panagrolaimoidea</taxon>
        <taxon>Panagrolaimidae</taxon>
        <taxon>Panagrolaimus</taxon>
    </lineage>
</organism>
<dbReference type="WBParaSite" id="PDA_v2.g13625.t1">
    <property type="protein sequence ID" value="PDA_v2.g13625.t1"/>
    <property type="gene ID" value="PDA_v2.g13625"/>
</dbReference>
<proteinExistence type="predicted"/>
<dbReference type="AlphaFoldDB" id="A0A914PFT9"/>
<evidence type="ECO:0000313" key="2">
    <source>
        <dbReference type="WBParaSite" id="PDA_v2.g13625.t1"/>
    </source>
</evidence>
<reference evidence="2" key="1">
    <citation type="submission" date="2022-11" db="UniProtKB">
        <authorList>
            <consortium name="WormBaseParasite"/>
        </authorList>
    </citation>
    <scope>IDENTIFICATION</scope>
</reference>
<name>A0A914PFT9_9BILA</name>
<evidence type="ECO:0000313" key="1">
    <source>
        <dbReference type="Proteomes" id="UP000887578"/>
    </source>
</evidence>
<protein>
    <submittedName>
        <fullName evidence="2">Uncharacterized protein</fullName>
    </submittedName>
</protein>
<keyword evidence="1" id="KW-1185">Reference proteome</keyword>
<dbReference type="Proteomes" id="UP000887578">
    <property type="component" value="Unplaced"/>
</dbReference>
<accession>A0A914PFT9</accession>